<protein>
    <submittedName>
        <fullName evidence="4">Trimethylamine methyltransferase (MTTB)</fullName>
    </submittedName>
</protein>
<evidence type="ECO:0000256" key="3">
    <source>
        <dbReference type="ARBA" id="ARBA00022679"/>
    </source>
</evidence>
<dbReference type="GO" id="GO:0008168">
    <property type="term" value="F:methyltransferase activity"/>
    <property type="evidence" value="ECO:0007669"/>
    <property type="project" value="UniProtKB-KW"/>
</dbReference>
<dbReference type="AlphaFoldDB" id="A0A6N3F0T5"/>
<reference evidence="4" key="1">
    <citation type="submission" date="2019-11" db="EMBL/GenBank/DDBJ databases">
        <authorList>
            <person name="Feng L."/>
        </authorList>
    </citation>
    <scope>NUCLEOTIDE SEQUENCE</scope>
    <source>
        <strain evidence="4">ElimosumLFYP34</strain>
    </source>
</reference>
<organism evidence="4">
    <name type="scientific">Eubacterium limosum</name>
    <dbReference type="NCBI Taxonomy" id="1736"/>
    <lineage>
        <taxon>Bacteria</taxon>
        <taxon>Bacillati</taxon>
        <taxon>Bacillota</taxon>
        <taxon>Clostridia</taxon>
        <taxon>Eubacteriales</taxon>
        <taxon>Eubacteriaceae</taxon>
        <taxon>Eubacterium</taxon>
    </lineage>
</organism>
<dbReference type="InterPro" id="IPR038601">
    <property type="entry name" value="MttB-like_sf"/>
</dbReference>
<dbReference type="InterPro" id="IPR010426">
    <property type="entry name" value="MTTB_MeTrfase"/>
</dbReference>
<evidence type="ECO:0000313" key="4">
    <source>
        <dbReference type="EMBL" id="VYU45602.1"/>
    </source>
</evidence>
<comment type="similarity">
    <text evidence="1">Belongs to the trimethylamine methyltransferase family.</text>
</comment>
<dbReference type="GO" id="GO:0015948">
    <property type="term" value="P:methanogenesis"/>
    <property type="evidence" value="ECO:0007669"/>
    <property type="project" value="InterPro"/>
</dbReference>
<evidence type="ECO:0000256" key="2">
    <source>
        <dbReference type="ARBA" id="ARBA00022603"/>
    </source>
</evidence>
<evidence type="ECO:0000256" key="1">
    <source>
        <dbReference type="ARBA" id="ARBA00007137"/>
    </source>
</evidence>
<gene>
    <name evidence="4" type="ORF">ELLFYP34_00213</name>
</gene>
<proteinExistence type="inferred from homology"/>
<dbReference type="EMBL" id="CACRTR010000012">
    <property type="protein sequence ID" value="VYU45602.1"/>
    <property type="molecule type" value="Genomic_DNA"/>
</dbReference>
<keyword evidence="3 4" id="KW-0808">Transferase</keyword>
<accession>A0A6N3F0T5</accession>
<dbReference type="Gene3D" id="3.20.20.480">
    <property type="entry name" value="Trimethylamine methyltransferase-like"/>
    <property type="match status" value="1"/>
</dbReference>
<sequence>MLRDIQDCFISEKEVEHIHAMSLRVLSEIGVAFEHEEVLEVFRKNGAQVDGDKVFLSEAMVNDALKTVPRNFEVYGRNGSVFIGPDREDPFPVMANSAGLVTYIETDDTVHKANVYDAIKYHKLTQTSEVLQMSKASSIDYPGLGNDKENKILKQYAIQLKYSDKPIASALRTNPHNVGTGRIKDGVLASYDLVKRYYDIWDKYVVLEVVCPLSPLSNNYECLENVLGAAAGNQPITICTCSMTNVTSPPTLLGTIIQDNASILAMTVLIQLLNPGNPIIYNSLSAPSDMRSVQLSIGASESFLLSMATLGMARFYNMPARTIGAYSDAIDVDYQAGAESMLTGMAPILGRSDQLTHAIGTMGSFNYGSFEKFVLDEEVLLYLKRVQQGINFSEGRECFDLMKEVGPRGSYIQRRTPKAYREEHYLSKLFHRKGSGITMREQVGTLRSRAAAEVERRLEEYKLPETTKAQDAILNEVLVNLDYDI</sequence>
<keyword evidence="2 4" id="KW-0489">Methyltransferase</keyword>
<name>A0A6N3F0T5_EUBLI</name>
<dbReference type="GO" id="GO:0032259">
    <property type="term" value="P:methylation"/>
    <property type="evidence" value="ECO:0007669"/>
    <property type="project" value="UniProtKB-KW"/>
</dbReference>
<dbReference type="Pfam" id="PF06253">
    <property type="entry name" value="MTTB"/>
    <property type="match status" value="1"/>
</dbReference>